<feature type="domain" description="Metallo-beta-lactamase" evidence="7">
    <location>
        <begin position="1"/>
        <end position="204"/>
    </location>
</feature>
<evidence type="ECO:0000256" key="5">
    <source>
        <dbReference type="ARBA" id="ARBA00022839"/>
    </source>
</evidence>
<accession>H5T939</accession>
<evidence type="ECO:0000256" key="1">
    <source>
        <dbReference type="ARBA" id="ARBA00022722"/>
    </source>
</evidence>
<dbReference type="InterPro" id="IPR001279">
    <property type="entry name" value="Metallo-B-lactamas"/>
</dbReference>
<evidence type="ECO:0000259" key="7">
    <source>
        <dbReference type="SMART" id="SM00849"/>
    </source>
</evidence>
<evidence type="ECO:0000313" key="9">
    <source>
        <dbReference type="Proteomes" id="UP000053586"/>
    </source>
</evidence>
<dbReference type="InterPro" id="IPR036866">
    <property type="entry name" value="RibonucZ/Hydroxyglut_hydro"/>
</dbReference>
<reference evidence="8 9" key="1">
    <citation type="journal article" date="2012" name="J. Bacteriol.">
        <title>Genome sequence of proteorhodopsin-containing sea ice bacterium Glaciecola punicea ACAM 611T.</title>
        <authorList>
            <person name="Qin Q.-L."/>
            <person name="Xie B.-B."/>
            <person name="Shu Y.-L."/>
            <person name="Rong J.-C."/>
            <person name="Zhao D.-L."/>
            <person name="Zhang X.-Y."/>
            <person name="Chen X.-L."/>
            <person name="Zhou B.-C."/>
            <person name="Zhanga Y.-Z."/>
        </authorList>
    </citation>
    <scope>NUCLEOTIDE SEQUENCE [LARGE SCALE GENOMIC DNA]</scope>
    <source>
        <strain evidence="8 9">ACAM 611</strain>
    </source>
</reference>
<proteinExistence type="predicted"/>
<dbReference type="Pfam" id="PF22505">
    <property type="entry name" value="RNase_J_b_CASP"/>
    <property type="match status" value="1"/>
</dbReference>
<dbReference type="Proteomes" id="UP000053586">
    <property type="component" value="Unassembled WGS sequence"/>
</dbReference>
<comment type="caution">
    <text evidence="8">The sequence shown here is derived from an EMBL/GenBank/DDBJ whole genome shotgun (WGS) entry which is preliminary data.</text>
</comment>
<dbReference type="Gene3D" id="3.60.15.10">
    <property type="entry name" value="Ribonuclease Z/Hydroxyacylglutathione hydrolase-like"/>
    <property type="match status" value="1"/>
</dbReference>
<dbReference type="SUPFAM" id="SSF56281">
    <property type="entry name" value="Metallo-hydrolase/oxidoreductase"/>
    <property type="match status" value="1"/>
</dbReference>
<name>H5T939_9ALTE</name>
<dbReference type="InterPro" id="IPR011108">
    <property type="entry name" value="RMMBL"/>
</dbReference>
<keyword evidence="1" id="KW-0540">Nuclease</keyword>
<dbReference type="PANTHER" id="PTHR43694">
    <property type="entry name" value="RIBONUCLEASE J"/>
    <property type="match status" value="1"/>
</dbReference>
<keyword evidence="2" id="KW-0479">Metal-binding</keyword>
<keyword evidence="5" id="KW-0269">Exonuclease</keyword>
<dbReference type="GO" id="GO:0003723">
    <property type="term" value="F:RNA binding"/>
    <property type="evidence" value="ECO:0007669"/>
    <property type="project" value="UniProtKB-KW"/>
</dbReference>
<dbReference type="PANTHER" id="PTHR43694:SF1">
    <property type="entry name" value="RIBONUCLEASE J"/>
    <property type="match status" value="1"/>
</dbReference>
<dbReference type="AlphaFoldDB" id="H5T939"/>
<organism evidence="8 9">
    <name type="scientific">Glaciecola punicea ACAM 611</name>
    <dbReference type="NCBI Taxonomy" id="1121923"/>
    <lineage>
        <taxon>Bacteria</taxon>
        <taxon>Pseudomonadati</taxon>
        <taxon>Pseudomonadota</taxon>
        <taxon>Gammaproteobacteria</taxon>
        <taxon>Alteromonadales</taxon>
        <taxon>Alteromonadaceae</taxon>
        <taxon>Glaciecola</taxon>
    </lineage>
</organism>
<dbReference type="InterPro" id="IPR042173">
    <property type="entry name" value="RNase_J_2"/>
</dbReference>
<dbReference type="CDD" id="cd07714">
    <property type="entry name" value="RNaseJ_MBL-fold"/>
    <property type="match status" value="1"/>
</dbReference>
<keyword evidence="3" id="KW-0378">Hydrolase</keyword>
<dbReference type="InterPro" id="IPR055132">
    <property type="entry name" value="RNase_J_b_CASP"/>
</dbReference>
<dbReference type="Gene3D" id="3.40.50.10710">
    <property type="entry name" value="Metallo-hydrolase/oxidoreductase"/>
    <property type="match status" value="1"/>
</dbReference>
<dbReference type="EMBL" id="BAET01000007">
    <property type="protein sequence ID" value="GAB54816.1"/>
    <property type="molecule type" value="Genomic_DNA"/>
</dbReference>
<reference evidence="8 9" key="2">
    <citation type="journal article" date="2017" name="Antonie Van Leeuwenhoek">
        <title>Rhizobium rhizosphaerae sp. nov., a novel species isolated from rice rhizosphere.</title>
        <authorList>
            <person name="Zhao J.J."/>
            <person name="Zhang J."/>
            <person name="Zhang R.J."/>
            <person name="Zhang C.W."/>
            <person name="Yin H.Q."/>
            <person name="Zhang X.X."/>
        </authorList>
    </citation>
    <scope>NUCLEOTIDE SEQUENCE [LARGE SCALE GENOMIC DNA]</scope>
    <source>
        <strain evidence="8 9">ACAM 611</strain>
    </source>
</reference>
<keyword evidence="9" id="KW-1185">Reference proteome</keyword>
<dbReference type="GO" id="GO:0004527">
    <property type="term" value="F:exonuclease activity"/>
    <property type="evidence" value="ECO:0007669"/>
    <property type="project" value="UniProtKB-KW"/>
</dbReference>
<sequence length="430" mass="47501">MNVNLYGHNKQWLMIDCGVTFNVPLDREQDEKIGVMRHNMVTADLSFIANRRDSLCGIVLTHAHEDHLGAVLSQWEQLRCPIYTTAFTAEVLRRKAYRAEIPYELPIVVVKTGSVLDIGPFTIEWIPTTHSIPEANALLITTAVARVLHTGDWKIDASPVVGEGFNKELFKQLASRNITAMVCDSTNANRPGHSKSEKDCELGLGTVISKAKGRVVVTCFASNVARLITLAKIAQATNRYMCLLGPALENMVSIARSTGFWPAEFKITPRRHIGYLPKHEVLIVATGSQGEPRAGLYKLALNNHRDCDLEKDDTVIFSSIVIPGNEKPIKRLITLLEEREIHVVESANCEHIIHASGHPNEGDLAQLFNWVKPSCIVPVHGEPKHLLACSQVAKAQGINQQLVGLNGDLYSLAPRFSIKRGEISAPRIAL</sequence>
<protein>
    <submittedName>
        <fullName evidence="8">Metallo-beta-lactamase family protein</fullName>
    </submittedName>
</protein>
<gene>
    <name evidence="8" type="ORF">GPUN_0676</name>
</gene>
<dbReference type="STRING" id="56804.BAE46_08315"/>
<dbReference type="SMART" id="SM00849">
    <property type="entry name" value="Lactamase_B"/>
    <property type="match status" value="1"/>
</dbReference>
<keyword evidence="4" id="KW-0862">Zinc</keyword>
<evidence type="ECO:0000256" key="6">
    <source>
        <dbReference type="ARBA" id="ARBA00022884"/>
    </source>
</evidence>
<keyword evidence="6" id="KW-0694">RNA-binding</keyword>
<dbReference type="GO" id="GO:0046872">
    <property type="term" value="F:metal ion binding"/>
    <property type="evidence" value="ECO:0007669"/>
    <property type="project" value="UniProtKB-KW"/>
</dbReference>
<dbReference type="Pfam" id="PF07521">
    <property type="entry name" value="RMMBL"/>
    <property type="match status" value="1"/>
</dbReference>
<evidence type="ECO:0000256" key="3">
    <source>
        <dbReference type="ARBA" id="ARBA00022801"/>
    </source>
</evidence>
<dbReference type="eggNOG" id="COG0595">
    <property type="taxonomic scope" value="Bacteria"/>
</dbReference>
<evidence type="ECO:0000256" key="2">
    <source>
        <dbReference type="ARBA" id="ARBA00022723"/>
    </source>
</evidence>
<evidence type="ECO:0000256" key="4">
    <source>
        <dbReference type="ARBA" id="ARBA00022833"/>
    </source>
</evidence>
<dbReference type="Pfam" id="PF00753">
    <property type="entry name" value="Lactamase_B"/>
    <property type="match status" value="1"/>
</dbReference>
<evidence type="ECO:0000313" key="8">
    <source>
        <dbReference type="EMBL" id="GAB54816.1"/>
    </source>
</evidence>